<dbReference type="SUPFAM" id="SSF46785">
    <property type="entry name" value="Winged helix' DNA-binding domain"/>
    <property type="match status" value="2"/>
</dbReference>
<evidence type="ECO:0000256" key="2">
    <source>
        <dbReference type="ARBA" id="ARBA00011038"/>
    </source>
</evidence>
<sequence>MAEVKVKVQPPDADPVEIENRIIELCHQFPHGITDQVIQNEMPHIEAQQRAVAINRLLSMGQLDLLRSNTGLLYRIKDSQNAGKMKGSDNQEKLVYQIIEDAGNKGIWSRDIRYKSNLPLTEINKILKNLESKKLIKAVKSVAASKKKVYMLYNLQPDRSVTGGAWYSDQDFESEFVEVLNQQCFKFLQTKAETARESKQNPMIQRNSSFASSHEVWKYICELGISKVELSMEDIETILNTLIYDGKVEMTIIAAKEGTVGSVDGHMKLYRAVSPIIPPTGLVRAPCGLCPLMPWFQLPEKKATLLGILFSTFTRRKVTIYETLD</sequence>
<dbReference type="GO" id="GO:0005666">
    <property type="term" value="C:RNA polymerase III complex"/>
    <property type="evidence" value="ECO:0007669"/>
    <property type="project" value="UniProtKB-UniRule"/>
</dbReference>
<dbReference type="GO" id="GO:0005654">
    <property type="term" value="C:nucleoplasm"/>
    <property type="evidence" value="ECO:0007669"/>
    <property type="project" value="UniProtKB-ARBA"/>
</dbReference>
<comment type="function">
    <text evidence="8">DNA-dependent RNA polymerase catalyzes the transcription of DNA into RNA using the four ribonucleoside triphosphates as substrates. Specific peripheric component of RNA polymerase III which synthesizes small RNAs, such as 5S rRNA and tRNAs.</text>
</comment>
<evidence type="ECO:0000256" key="5">
    <source>
        <dbReference type="ARBA" id="ARBA00023242"/>
    </source>
</evidence>
<evidence type="ECO:0000256" key="7">
    <source>
        <dbReference type="ARBA" id="ARBA00072525"/>
    </source>
</evidence>
<evidence type="ECO:0000256" key="6">
    <source>
        <dbReference type="ARBA" id="ARBA00064086"/>
    </source>
</evidence>
<dbReference type="InterPro" id="IPR036390">
    <property type="entry name" value="WH_DNA-bd_sf"/>
</dbReference>
<dbReference type="Gene3D" id="1.10.10.10">
    <property type="entry name" value="Winged helix-like DNA-binding domain superfamily/Winged helix DNA-binding domain"/>
    <property type="match status" value="2"/>
</dbReference>
<reference evidence="9" key="2">
    <citation type="submission" date="2025-08" db="UniProtKB">
        <authorList>
            <consortium name="Ensembl"/>
        </authorList>
    </citation>
    <scope>IDENTIFICATION</scope>
</reference>
<dbReference type="GO" id="GO:0006383">
    <property type="term" value="P:transcription by RNA polymerase III"/>
    <property type="evidence" value="ECO:0007669"/>
    <property type="project" value="UniProtKB-UniRule"/>
</dbReference>
<evidence type="ECO:0000256" key="3">
    <source>
        <dbReference type="ARBA" id="ARBA00022478"/>
    </source>
</evidence>
<dbReference type="InterPro" id="IPR036388">
    <property type="entry name" value="WH-like_DNA-bd_sf"/>
</dbReference>
<reference evidence="9" key="1">
    <citation type="submission" date="2019-03" db="EMBL/GenBank/DDBJ databases">
        <title>Genome sequencing and reference-guided assembly of Black Bengal Goat (Capra hircus).</title>
        <authorList>
            <person name="Siddiki A.Z."/>
            <person name="Baten A."/>
            <person name="Billah M."/>
            <person name="Alam M.A.U."/>
            <person name="Shawrob K.S.M."/>
            <person name="Saha S."/>
            <person name="Chowdhury M."/>
            <person name="Rahman A.H."/>
            <person name="Stear M."/>
            <person name="Miah G."/>
            <person name="Das G.B."/>
            <person name="Hossain M.M."/>
            <person name="Kumkum M."/>
            <person name="Islam M.S."/>
            <person name="Mollah A.M."/>
            <person name="Ahsan A."/>
            <person name="Tusar F."/>
            <person name="Khan M.K.I."/>
        </authorList>
    </citation>
    <scope>NUCLEOTIDE SEQUENCE [LARGE SCALE GENOMIC DNA]</scope>
</reference>
<evidence type="ECO:0000313" key="9">
    <source>
        <dbReference type="Ensembl" id="ENSCHIP00010009668.1"/>
    </source>
</evidence>
<keyword evidence="5 8" id="KW-0539">Nucleus</keyword>
<dbReference type="Pfam" id="PF05158">
    <property type="entry name" value="RNA_pol_Rpc34"/>
    <property type="match status" value="1"/>
</dbReference>
<comment type="subcellular location">
    <subcellularLocation>
        <location evidence="1 8">Nucleus</location>
    </subcellularLocation>
</comment>
<evidence type="ECO:0000256" key="8">
    <source>
        <dbReference type="PIRNR" id="PIRNR028763"/>
    </source>
</evidence>
<dbReference type="Ensembl" id="ENSCHIT00010013575.1">
    <property type="protein sequence ID" value="ENSCHIP00010009668.1"/>
    <property type="gene ID" value="ENSCHIG00010007083.1"/>
</dbReference>
<keyword evidence="3 8" id="KW-0240">DNA-directed RNA polymerase</keyword>
<dbReference type="InterPro" id="IPR007832">
    <property type="entry name" value="RNA_pol_Rpc34"/>
</dbReference>
<dbReference type="AlphaFoldDB" id="A0A8C2NWC3"/>
<dbReference type="PANTHER" id="PTHR12780">
    <property type="entry name" value="RNA POLYMERASE III DNA DIRECTED , 39KD SUBUNIT-RELATED"/>
    <property type="match status" value="1"/>
</dbReference>
<dbReference type="InterPro" id="IPR016049">
    <property type="entry name" value="RNA_pol_Rpc34-like"/>
</dbReference>
<proteinExistence type="inferred from homology"/>
<dbReference type="GO" id="GO:0005737">
    <property type="term" value="C:cytoplasm"/>
    <property type="evidence" value="ECO:0007669"/>
    <property type="project" value="UniProtKB-ARBA"/>
</dbReference>
<comment type="similarity">
    <text evidence="2 8">Belongs to the eukaryotic RPC34/RPC39 RNA polymerase subunit family.</text>
</comment>
<dbReference type="FunFam" id="1.10.10.10:FF:000237">
    <property type="entry name" value="DNA-directed RNA polymerase III subunit RPC6"/>
    <property type="match status" value="1"/>
</dbReference>
<keyword evidence="4 8" id="KW-0804">Transcription</keyword>
<dbReference type="PIRSF" id="PIRSF028763">
    <property type="entry name" value="RNA_pol_Rpc34"/>
    <property type="match status" value="1"/>
</dbReference>
<evidence type="ECO:0000256" key="1">
    <source>
        <dbReference type="ARBA" id="ARBA00004123"/>
    </source>
</evidence>
<dbReference type="FunFam" id="1.10.10.10:FF:000116">
    <property type="entry name" value="DNA-directed RNA polymerase III subunit RPC6"/>
    <property type="match status" value="1"/>
</dbReference>
<evidence type="ECO:0000256" key="4">
    <source>
        <dbReference type="ARBA" id="ARBA00023163"/>
    </source>
</evidence>
<name>A0A8C2NWC3_CAPHI</name>
<comment type="subunit">
    <text evidence="6">Component of the RNA polymerase III complex consisting of 17 subunits: a ten-subunit horseshoe-shaped catalytic core composed of POLR3A/RPC1, POLR3B/RPC2, POLR1C/RPAC1, POLR1D/RPAC2, POLR3K/RPC10, POLR2E/RPABC1, POLR2F/RPABC2, POLR2H/RPABC3, POLR2K/RPABC4 and POLR2L/RPABC5; a mobile stalk composed of two subunits POLR3H/RPC8 and CRCP/RPC9, protruding from the core and functioning primarily in transcription initiation; and additional subunits homologous to general transcription factors of the RNA polymerase II machinery, POLR3C/RPC3-POLR3F/RPC6-POLR3G/RPC7 heterotrimer required for transcription initiation and POLR3D/RPC4-POLR3E/RPC5 heterodimer involved in both transcription initiation and termination. Directly interacts with POLR3C. Interacts with TBP and TFIIIB90 and GTF3C4. Interacts with MAF1. As part of the RNA polymerase III complex, interacts with PKP2.</text>
</comment>
<accession>A0A8C2NWC3</accession>
<protein>
    <recommendedName>
        <fullName evidence="7 8">DNA-directed RNA polymerase III subunit RPC6</fullName>
        <shortName evidence="8">RNA polymerase III subunit C6</shortName>
    </recommendedName>
</protein>
<gene>
    <name evidence="9" type="primary">POLR3F</name>
</gene>
<organism evidence="9">
    <name type="scientific">Capra hircus</name>
    <name type="common">Goat</name>
    <dbReference type="NCBI Taxonomy" id="9925"/>
    <lineage>
        <taxon>Eukaryota</taxon>
        <taxon>Metazoa</taxon>
        <taxon>Chordata</taxon>
        <taxon>Craniata</taxon>
        <taxon>Vertebrata</taxon>
        <taxon>Euteleostomi</taxon>
        <taxon>Mammalia</taxon>
        <taxon>Eutheria</taxon>
        <taxon>Laurasiatheria</taxon>
        <taxon>Artiodactyla</taxon>
        <taxon>Ruminantia</taxon>
        <taxon>Pecora</taxon>
        <taxon>Bovidae</taxon>
        <taxon>Caprinae</taxon>
        <taxon>Capra</taxon>
    </lineage>
</organism>